<dbReference type="Pfam" id="PF00190">
    <property type="entry name" value="Cupin_1"/>
    <property type="match status" value="2"/>
</dbReference>
<feature type="compositionally biased region" description="Basic and acidic residues" evidence="1">
    <location>
        <begin position="114"/>
        <end position="126"/>
    </location>
</feature>
<dbReference type="PANTHER" id="PTHR31189">
    <property type="entry name" value="OS03G0336100 PROTEIN-RELATED"/>
    <property type="match status" value="1"/>
</dbReference>
<evidence type="ECO:0000256" key="1">
    <source>
        <dbReference type="SAM" id="MobiDB-lite"/>
    </source>
</evidence>
<dbReference type="Gramene" id="GBG83924">
    <property type="protein sequence ID" value="GBG83924"/>
    <property type="gene ID" value="CBR_g37795"/>
</dbReference>
<proteinExistence type="predicted"/>
<comment type="caution">
    <text evidence="3">The sequence shown here is derived from an EMBL/GenBank/DDBJ whole genome shotgun (WGS) entry which is preliminary data.</text>
</comment>
<dbReference type="InterPro" id="IPR050253">
    <property type="entry name" value="Seed_Storage-Functional"/>
</dbReference>
<feature type="domain" description="Cupin type-1" evidence="2">
    <location>
        <begin position="253"/>
        <end position="408"/>
    </location>
</feature>
<feature type="compositionally biased region" description="Basic and acidic residues" evidence="1">
    <location>
        <begin position="137"/>
        <end position="194"/>
    </location>
</feature>
<gene>
    <name evidence="3" type="ORF">CBR_g37795</name>
</gene>
<feature type="compositionally biased region" description="Basic and acidic residues" evidence="1">
    <location>
        <begin position="435"/>
        <end position="445"/>
    </location>
</feature>
<feature type="compositionally biased region" description="Acidic residues" evidence="1">
    <location>
        <begin position="102"/>
        <end position="113"/>
    </location>
</feature>
<dbReference type="OrthoDB" id="2019862at2759"/>
<organism evidence="3 4">
    <name type="scientific">Chara braunii</name>
    <name type="common">Braun's stonewort</name>
    <dbReference type="NCBI Taxonomy" id="69332"/>
    <lineage>
        <taxon>Eukaryota</taxon>
        <taxon>Viridiplantae</taxon>
        <taxon>Streptophyta</taxon>
        <taxon>Charophyceae</taxon>
        <taxon>Charales</taxon>
        <taxon>Characeae</taxon>
        <taxon>Chara</taxon>
    </lineage>
</organism>
<dbReference type="InterPro" id="IPR014710">
    <property type="entry name" value="RmlC-like_jellyroll"/>
</dbReference>
<dbReference type="Gene3D" id="2.60.120.10">
    <property type="entry name" value="Jelly Rolls"/>
    <property type="match status" value="2"/>
</dbReference>
<dbReference type="SMART" id="SM00835">
    <property type="entry name" value="Cupin_1"/>
    <property type="match status" value="2"/>
</dbReference>
<evidence type="ECO:0000259" key="2">
    <source>
        <dbReference type="SMART" id="SM00835"/>
    </source>
</evidence>
<feature type="region of interest" description="Disordered" evidence="1">
    <location>
        <begin position="433"/>
        <end position="461"/>
    </location>
</feature>
<dbReference type="PANTHER" id="PTHR31189:SF2">
    <property type="entry name" value="RMLC-LIKE CUPINS SUPERFAMILY PROTEIN"/>
    <property type="match status" value="1"/>
</dbReference>
<dbReference type="AlphaFoldDB" id="A0A388LNP5"/>
<dbReference type="SUPFAM" id="SSF51182">
    <property type="entry name" value="RmlC-like cupins"/>
    <property type="match status" value="1"/>
</dbReference>
<name>A0A388LNP5_CHABU</name>
<dbReference type="CDD" id="cd02245">
    <property type="entry name" value="cupin_7S_vicilin-like_C"/>
    <property type="match status" value="1"/>
</dbReference>
<feature type="domain" description="Cupin type-1" evidence="2">
    <location>
        <begin position="573"/>
        <end position="722"/>
    </location>
</feature>
<dbReference type="InterPro" id="IPR011051">
    <property type="entry name" value="RmlC_Cupin_sf"/>
</dbReference>
<dbReference type="Proteomes" id="UP000265515">
    <property type="component" value="Unassembled WGS sequence"/>
</dbReference>
<reference evidence="3 4" key="1">
    <citation type="journal article" date="2018" name="Cell">
        <title>The Chara Genome: Secondary Complexity and Implications for Plant Terrestrialization.</title>
        <authorList>
            <person name="Nishiyama T."/>
            <person name="Sakayama H."/>
            <person name="Vries J.D."/>
            <person name="Buschmann H."/>
            <person name="Saint-Marcoux D."/>
            <person name="Ullrich K.K."/>
            <person name="Haas F.B."/>
            <person name="Vanderstraeten L."/>
            <person name="Becker D."/>
            <person name="Lang D."/>
            <person name="Vosolsobe S."/>
            <person name="Rombauts S."/>
            <person name="Wilhelmsson P.K.I."/>
            <person name="Janitza P."/>
            <person name="Kern R."/>
            <person name="Heyl A."/>
            <person name="Rumpler F."/>
            <person name="Villalobos L.I.A.C."/>
            <person name="Clay J.M."/>
            <person name="Skokan R."/>
            <person name="Toyoda A."/>
            <person name="Suzuki Y."/>
            <person name="Kagoshima H."/>
            <person name="Schijlen E."/>
            <person name="Tajeshwar N."/>
            <person name="Catarino B."/>
            <person name="Hetherington A.J."/>
            <person name="Saltykova A."/>
            <person name="Bonnot C."/>
            <person name="Breuninger H."/>
            <person name="Symeonidi A."/>
            <person name="Radhakrishnan G.V."/>
            <person name="Van Nieuwerburgh F."/>
            <person name="Deforce D."/>
            <person name="Chang C."/>
            <person name="Karol K.G."/>
            <person name="Hedrich R."/>
            <person name="Ulvskov P."/>
            <person name="Glockner G."/>
            <person name="Delwiche C.F."/>
            <person name="Petrasek J."/>
            <person name="Van de Peer Y."/>
            <person name="Friml J."/>
            <person name="Beilby M."/>
            <person name="Dolan L."/>
            <person name="Kohara Y."/>
            <person name="Sugano S."/>
            <person name="Fujiyama A."/>
            <person name="Delaux P.-M."/>
            <person name="Quint M."/>
            <person name="TheiBen G."/>
            <person name="Hagemann M."/>
            <person name="Harholt J."/>
            <person name="Dunand C."/>
            <person name="Zachgo S."/>
            <person name="Langdale J."/>
            <person name="Maumus F."/>
            <person name="Straeten D.V.D."/>
            <person name="Gould S.B."/>
            <person name="Rensing S.A."/>
        </authorList>
    </citation>
    <scope>NUCLEOTIDE SEQUENCE [LARGE SCALE GENOMIC DNA]</scope>
    <source>
        <strain evidence="3 4">S276</strain>
    </source>
</reference>
<accession>A0A388LNP5</accession>
<dbReference type="InterPro" id="IPR006045">
    <property type="entry name" value="Cupin_1"/>
</dbReference>
<evidence type="ECO:0000313" key="3">
    <source>
        <dbReference type="EMBL" id="GBG83924.1"/>
    </source>
</evidence>
<evidence type="ECO:0000313" key="4">
    <source>
        <dbReference type="Proteomes" id="UP000265515"/>
    </source>
</evidence>
<protein>
    <recommendedName>
        <fullName evidence="2">Cupin type-1 domain-containing protein</fullName>
    </recommendedName>
</protein>
<feature type="compositionally biased region" description="Basic and acidic residues" evidence="1">
    <location>
        <begin position="203"/>
        <end position="222"/>
    </location>
</feature>
<feature type="region of interest" description="Disordered" evidence="1">
    <location>
        <begin position="73"/>
        <end position="251"/>
    </location>
</feature>
<sequence>MASAMGSPPSRRGHYWVLFGALIAFVVVILAVQVEAVRVRSAAVGIWSDWAGPGSPLKRGVVSYNRFGRSLREGEEEEKWDAGGEEEKSAGKKENLEKRSEEEEEEEWGDVGCEEEKRGGKKWEPREVEEEEWGEVSCEKEKREGKEEPREEREEEEAAAKEEKRGDTEIPRREEEEAGSEERKRGEKEKPKGEEEGEGTGSESEKKGEHTKKREEEEEKIRKERKKHREEEEEEGVSEEGKEKKTKRSHHAFSVGKARVVVDTEGGSLKTWPVDVTETLPKKKWGLGLLSLHPQAMNVPLYTDADIVFFVLEGSGQIEFDMFGKHYVRDLDESDVYAVPAGHMFFFVNPSSLGVLRLFGMASTVAQNFGGKFEVFPVGGGDDPRTVLGGFDRDLMRRAFNLKHEELESLLTSQSRGWIVPLLRVSPDQLTVSNEQDKEVGKWNGEDAPSEAISGESGEDNAMARRHSVGVRSTGMWNLLRYGSVQGPALYEKVVGPFLRSVGLESAGATAGKRGECEGGAEGELNTSLSVERHQISKNRAGNSSPSFDRGQEELQLASIDVDVEKWWLSNPYNVYKSTKDFSSPHGSSTIVDRVKLSFLKHVDMGVFFVQLIKGAMLLPHWNPHGTEIAMVTAGRGMVQVTFPNGTLAMKKNVQEGDIFVVPRFHPMVQVAAQDECFHFVGFTTTSQQIHPYFLAGSSSVLHDVDARLLAAAFGISESKASRLEDAQQDAIIIPKTNTSEVSRTE</sequence>
<feature type="region of interest" description="Disordered" evidence="1">
    <location>
        <begin position="509"/>
        <end position="528"/>
    </location>
</feature>
<dbReference type="EMBL" id="BFEA01000457">
    <property type="protein sequence ID" value="GBG83924.1"/>
    <property type="molecule type" value="Genomic_DNA"/>
</dbReference>
<keyword evidence="4" id="KW-1185">Reference proteome</keyword>
<feature type="compositionally biased region" description="Basic and acidic residues" evidence="1">
    <location>
        <begin position="80"/>
        <end position="101"/>
    </location>
</feature>